<accession>A0A8T0DUJ5</accession>
<dbReference type="Pfam" id="PF23079">
    <property type="entry name" value="HTH_NOL4_2nd"/>
    <property type="match status" value="1"/>
</dbReference>
<feature type="compositionally biased region" description="Basic and acidic residues" evidence="1">
    <location>
        <begin position="1"/>
        <end position="13"/>
    </location>
</feature>
<dbReference type="Proteomes" id="UP000699462">
    <property type="component" value="Unassembled WGS sequence"/>
</dbReference>
<feature type="compositionally biased region" description="Polar residues" evidence="1">
    <location>
        <begin position="73"/>
        <end position="83"/>
    </location>
</feature>
<dbReference type="EMBL" id="JTDF01000863">
    <property type="protein sequence ID" value="KAF8570864.1"/>
    <property type="molecule type" value="Genomic_DNA"/>
</dbReference>
<dbReference type="AlphaFoldDB" id="A0A8T0DUJ5"/>
<feature type="compositionally biased region" description="Low complexity" evidence="1">
    <location>
        <begin position="21"/>
        <end position="42"/>
    </location>
</feature>
<evidence type="ECO:0000256" key="1">
    <source>
        <dbReference type="SAM" id="MobiDB-lite"/>
    </source>
</evidence>
<evidence type="ECO:0000313" key="3">
    <source>
        <dbReference type="EMBL" id="KAF8570864.1"/>
    </source>
</evidence>
<feature type="region of interest" description="Disordered" evidence="1">
    <location>
        <begin position="63"/>
        <end position="93"/>
    </location>
</feature>
<feature type="region of interest" description="Disordered" evidence="1">
    <location>
        <begin position="1"/>
        <end position="46"/>
    </location>
</feature>
<dbReference type="OrthoDB" id="6265106at2759"/>
<feature type="region of interest" description="Disordered" evidence="1">
    <location>
        <begin position="159"/>
        <end position="186"/>
    </location>
</feature>
<proteinExistence type="predicted"/>
<keyword evidence="4" id="KW-1185">Reference proteome</keyword>
<evidence type="ECO:0000313" key="4">
    <source>
        <dbReference type="Proteomes" id="UP000699462"/>
    </source>
</evidence>
<gene>
    <name evidence="3" type="ORF">P879_04300</name>
</gene>
<organism evidence="3 4">
    <name type="scientific">Paragonimus westermani</name>
    <dbReference type="NCBI Taxonomy" id="34504"/>
    <lineage>
        <taxon>Eukaryota</taxon>
        <taxon>Metazoa</taxon>
        <taxon>Spiralia</taxon>
        <taxon>Lophotrochozoa</taxon>
        <taxon>Platyhelminthes</taxon>
        <taxon>Trematoda</taxon>
        <taxon>Digenea</taxon>
        <taxon>Plagiorchiida</taxon>
        <taxon>Troglotremata</taxon>
        <taxon>Troglotrematidae</taxon>
        <taxon>Paragonimus</taxon>
    </lineage>
</organism>
<comment type="caution">
    <text evidence="3">The sequence shown here is derived from an EMBL/GenBank/DDBJ whole genome shotgun (WGS) entry which is preliminary data.</text>
</comment>
<feature type="compositionally biased region" description="Basic and acidic residues" evidence="1">
    <location>
        <begin position="165"/>
        <end position="179"/>
    </location>
</feature>
<protein>
    <recommendedName>
        <fullName evidence="2">Nucleolar protein 4 helical domain-containing protein</fullName>
    </recommendedName>
</protein>
<evidence type="ECO:0000259" key="2">
    <source>
        <dbReference type="Pfam" id="PF23079"/>
    </source>
</evidence>
<name>A0A8T0DUJ5_9TREM</name>
<sequence length="635" mass="71083">MSDRETEEQERPCSKGQLIERTTSISPTSDRSSSTRYSDKSSPFSGPHAVVCHRFVPVNDPDQSPYACRPTHGSLSSDETIFHSTPKKRPRARSTNLIRPPVKKHIKNDVTTSALSESNKDSHGTKAIRRPMDTHNFPMDCRDKTVGQKWFGKETIDSSLHSTHKAADSKSCRVRKNSDSENDDDDHVYLNTLDTIRIKTEQNDSDKSSTDSKHRSFSVPGVIGMQPGVGSILDVGNCVPEEAVSKNEAIGSELITAAYNNFVRRIVDETLDRTVTFCEQPRHAITTLEYICAKAWPQMESKRHRNRIRAYLKACRRNSKKNRGQINMKESPMNGLSIEARHMVSSALSRVTDDVDELKRNLLNEHTNKRVTACSTANNSTDDMSPTFSSPSASLKCAPLVSHAPFVTDFSHPVLDIYRSLETTEGASSENRTPGVSADSHNYESLGTSTHSFIQHKSDTLLSLSTPSSTSTVNFDTSYMASMLRLLPSVFQLANSQSTFTLPTQSRLDSLDTSSNNLTRERDVGSYSVNSANSDYFSKNTMNTSTTVDYQDTYKNSKMNAQCAQERSHWKHSRSHHLLNFGSPQSYLEAPPAHLTTIQYSANLNSAKEKLLDVRFLNQVNWKQSRRIFTVLNVY</sequence>
<feature type="domain" description="Nucleolar protein 4 helical" evidence="2">
    <location>
        <begin position="258"/>
        <end position="320"/>
    </location>
</feature>
<reference evidence="3 4" key="1">
    <citation type="submission" date="2019-07" db="EMBL/GenBank/DDBJ databases">
        <title>Annotation for the trematode Paragonimus westermani.</title>
        <authorList>
            <person name="Choi Y.-J."/>
        </authorList>
    </citation>
    <scope>NUCLEOTIDE SEQUENCE [LARGE SCALE GENOMIC DNA]</scope>
    <source>
        <strain evidence="3">180907_Pwestermani</strain>
    </source>
</reference>
<feature type="region of interest" description="Disordered" evidence="1">
    <location>
        <begin position="199"/>
        <end position="221"/>
    </location>
</feature>
<dbReference type="InterPro" id="IPR056549">
    <property type="entry name" value="HTH_NOL4"/>
</dbReference>
<feature type="region of interest" description="Disordered" evidence="1">
    <location>
        <begin position="113"/>
        <end position="140"/>
    </location>
</feature>
<feature type="compositionally biased region" description="Basic and acidic residues" evidence="1">
    <location>
        <begin position="199"/>
        <end position="214"/>
    </location>
</feature>